<dbReference type="PANTHER" id="PTHR24061:SF435">
    <property type="entry name" value="TASTE RECEPTOR TYPE 1 MEMBER 3"/>
    <property type="match status" value="1"/>
</dbReference>
<dbReference type="Ensembl" id="ENSVKKT00000021498.1">
    <property type="protein sequence ID" value="ENSVKKP00000020976.1"/>
    <property type="gene ID" value="ENSVKKG00000014092.1"/>
</dbReference>
<dbReference type="InterPro" id="IPR000337">
    <property type="entry name" value="GPCR_3"/>
</dbReference>
<dbReference type="InterPro" id="IPR011500">
    <property type="entry name" value="GPCR_3_9-Cys_dom"/>
</dbReference>
<evidence type="ECO:0000256" key="3">
    <source>
        <dbReference type="ARBA" id="ARBA00022692"/>
    </source>
</evidence>
<keyword evidence="8" id="KW-0675">Receptor</keyword>
<feature type="transmembrane region" description="Helical" evidence="16">
    <location>
        <begin position="611"/>
        <end position="633"/>
    </location>
</feature>
<dbReference type="FunFam" id="2.10.50.30:FF:000004">
    <property type="entry name" value="Taste receptor type 1 member 3-like protein"/>
    <property type="match status" value="1"/>
</dbReference>
<evidence type="ECO:0000256" key="1">
    <source>
        <dbReference type="ARBA" id="ARBA00004651"/>
    </source>
</evidence>
<dbReference type="Gene3D" id="2.10.50.30">
    <property type="entry name" value="GPCR, family 3, nine cysteines domain"/>
    <property type="match status" value="1"/>
</dbReference>
<feature type="region of interest" description="Disordered" evidence="15">
    <location>
        <begin position="759"/>
        <end position="779"/>
    </location>
</feature>
<evidence type="ECO:0000256" key="6">
    <source>
        <dbReference type="ARBA" id="ARBA00023040"/>
    </source>
</evidence>
<feature type="transmembrane region" description="Helical" evidence="16">
    <location>
        <begin position="720"/>
        <end position="740"/>
    </location>
</feature>
<evidence type="ECO:0000256" key="12">
    <source>
        <dbReference type="ARBA" id="ARBA00038762"/>
    </source>
</evidence>
<keyword evidence="3 16" id="KW-0812">Transmembrane</keyword>
<dbReference type="PROSITE" id="PS00980">
    <property type="entry name" value="G_PROTEIN_RECEP_F3_2"/>
    <property type="match status" value="1"/>
</dbReference>
<dbReference type="GO" id="GO:0050917">
    <property type="term" value="P:sensory perception of umami taste"/>
    <property type="evidence" value="ECO:0007669"/>
    <property type="project" value="TreeGrafter"/>
</dbReference>
<evidence type="ECO:0000256" key="16">
    <source>
        <dbReference type="SAM" id="Phobius"/>
    </source>
</evidence>
<keyword evidence="6" id="KW-0297">G-protein coupled receptor</keyword>
<keyword evidence="10" id="KW-0807">Transducer</keyword>
<reference evidence="18" key="2">
    <citation type="submission" date="2025-09" db="UniProtKB">
        <authorList>
            <consortium name="Ensembl"/>
        </authorList>
    </citation>
    <scope>IDENTIFICATION</scope>
</reference>
<dbReference type="InterPro" id="IPR017979">
    <property type="entry name" value="GPCR_3_CS"/>
</dbReference>
<evidence type="ECO:0000256" key="13">
    <source>
        <dbReference type="ARBA" id="ARBA00040705"/>
    </source>
</evidence>
<comment type="similarity">
    <text evidence="11">Belongs to the G-protein coupled receptor 3 family. TAS1R subfamily.</text>
</comment>
<evidence type="ECO:0000256" key="7">
    <source>
        <dbReference type="ARBA" id="ARBA00023136"/>
    </source>
</evidence>
<dbReference type="Gene3D" id="3.40.50.2300">
    <property type="match status" value="2"/>
</dbReference>
<evidence type="ECO:0000256" key="10">
    <source>
        <dbReference type="ARBA" id="ARBA00023224"/>
    </source>
</evidence>
<dbReference type="PRINTS" id="PR00592">
    <property type="entry name" value="CASENSINGR"/>
</dbReference>
<keyword evidence="5 16" id="KW-1133">Transmembrane helix</keyword>
<dbReference type="InterPro" id="IPR001828">
    <property type="entry name" value="ANF_lig-bd_rcpt"/>
</dbReference>
<comment type="subcellular location">
    <subcellularLocation>
        <location evidence="1">Cell membrane</location>
        <topology evidence="1">Multi-pass membrane protein</topology>
    </subcellularLocation>
</comment>
<dbReference type="GO" id="GO:0005886">
    <property type="term" value="C:plasma membrane"/>
    <property type="evidence" value="ECO:0007669"/>
    <property type="project" value="UniProtKB-SubCell"/>
</dbReference>
<comment type="subunit">
    <text evidence="12">Forms homodimers or heterodimers with TAS1R1 and TAS1R2.</text>
</comment>
<dbReference type="GO" id="GO:0033041">
    <property type="term" value="F:sweet taste receptor activity"/>
    <property type="evidence" value="ECO:0007669"/>
    <property type="project" value="TreeGrafter"/>
</dbReference>
<proteinExistence type="inferred from homology"/>
<dbReference type="SUPFAM" id="SSF53822">
    <property type="entry name" value="Periplasmic binding protein-like I"/>
    <property type="match status" value="1"/>
</dbReference>
<keyword evidence="4" id="KW-0732">Signal</keyword>
<evidence type="ECO:0000256" key="2">
    <source>
        <dbReference type="ARBA" id="ARBA00022475"/>
    </source>
</evidence>
<evidence type="ECO:0000256" key="5">
    <source>
        <dbReference type="ARBA" id="ARBA00022989"/>
    </source>
</evidence>
<organism evidence="18 19">
    <name type="scientific">Varanus komodoensis</name>
    <name type="common">Komodo dragon</name>
    <dbReference type="NCBI Taxonomy" id="61221"/>
    <lineage>
        <taxon>Eukaryota</taxon>
        <taxon>Metazoa</taxon>
        <taxon>Chordata</taxon>
        <taxon>Craniata</taxon>
        <taxon>Vertebrata</taxon>
        <taxon>Euteleostomi</taxon>
        <taxon>Lepidosauria</taxon>
        <taxon>Squamata</taxon>
        <taxon>Bifurcata</taxon>
        <taxon>Unidentata</taxon>
        <taxon>Episquamata</taxon>
        <taxon>Toxicofera</taxon>
        <taxon>Anguimorpha</taxon>
        <taxon>Paleoanguimorpha</taxon>
        <taxon>Varanoidea</taxon>
        <taxon>Varanidae</taxon>
        <taxon>Varanus</taxon>
    </lineage>
</organism>
<feature type="transmembrane region" description="Helical" evidence="16">
    <location>
        <begin position="692"/>
        <end position="714"/>
    </location>
</feature>
<feature type="transmembrane region" description="Helical" evidence="16">
    <location>
        <begin position="491"/>
        <end position="521"/>
    </location>
</feature>
<keyword evidence="19" id="KW-1185">Reference proteome</keyword>
<dbReference type="AlphaFoldDB" id="A0A8D2LF47"/>
<accession>A0A8D2LF47</accession>
<dbReference type="Pfam" id="PF01094">
    <property type="entry name" value="ANF_receptor"/>
    <property type="match status" value="1"/>
</dbReference>
<feature type="transmembrane region" description="Helical" evidence="16">
    <location>
        <begin position="653"/>
        <end position="680"/>
    </location>
</feature>
<evidence type="ECO:0000313" key="19">
    <source>
        <dbReference type="Proteomes" id="UP000694545"/>
    </source>
</evidence>
<reference evidence="18" key="1">
    <citation type="submission" date="2025-08" db="UniProtKB">
        <authorList>
            <consortium name="Ensembl"/>
        </authorList>
    </citation>
    <scope>IDENTIFICATION</scope>
</reference>
<dbReference type="Pfam" id="PF07562">
    <property type="entry name" value="NCD3G"/>
    <property type="match status" value="1"/>
</dbReference>
<name>A0A8D2LF47_VARKO</name>
<evidence type="ECO:0000259" key="17">
    <source>
        <dbReference type="PROSITE" id="PS50259"/>
    </source>
</evidence>
<dbReference type="InterPro" id="IPR000068">
    <property type="entry name" value="GPCR_3_Ca_sens_rcpt-rel"/>
</dbReference>
<keyword evidence="9" id="KW-0325">Glycoprotein</keyword>
<dbReference type="InterPro" id="IPR017978">
    <property type="entry name" value="GPCR_3_C"/>
</dbReference>
<evidence type="ECO:0000313" key="18">
    <source>
        <dbReference type="Ensembl" id="ENSVKKP00000020976.1"/>
    </source>
</evidence>
<protein>
    <recommendedName>
        <fullName evidence="13">Taste receptor type 1 member 3</fullName>
    </recommendedName>
    <alternativeName>
        <fullName evidence="14">Sweet taste receptor T1R3</fullName>
    </alternativeName>
</protein>
<dbReference type="InterPro" id="IPR038550">
    <property type="entry name" value="GPCR_3_9-Cys_sf"/>
</dbReference>
<sequence>SAFRLYAAGLVWALGMKFALEEINNATALLPGIQLGYDIHDDCMEPAIALQPSLLLLSKEGTHRIGVLCNYTDYQPRVVAVIGPHNSELCAVTARLFSFFLIPQISYGATTEALNDKERYPSFFRTVPSDKRGLEAMIALLLAFRWNWIAIVGSDDDYGREGLSLLSSAMAKEGICVAYEGLIPADMASPHLQKKLQQAVRSINDTKVNVVILFSHDRPVRALFKVCLALGLRKKVWLATEAWVMSEVVISLENIRSVGTVLGFVIKGGKVPGFQDYVHRLLEQSQRDDFCQASEEEARRVGANVLGRPCKLCNHITQQDLSMVLAHRQTFAVYSAVYSVAHALHEALHCRLGWCQKRSIKPWQVRENNQSFHFDQSHSINPGYDIIVWRWKGHRVNHFTVGNFSHKLSIDPSLIQFHTKDHKPPRSDCLTSCQPGQLRRMKGFHLCCYDCIGCESGTFSSSADDSTCSPCPESQWSPRNSTRCYNRGEKYFFWLEPLAIFLLLLSLSASVLSCLAAALFLKNRRTPAVQAAGGDMCLLALLGLALLCVSSGLHVGKPSPAICQARQAAFALGLNPCFSTLTAKALQIMLAHDFPESRPTCLHALIQRRPWAIVASSFLTEALLCFGYLYAAPPVLVKNHQLLATQVLIHCHIQSWAGFAVVHSHNSLLALTAFLCTFMVGTPPKKYNIARGITFTAIAYFLTLVIFIPTYATVKEVHRPAVHMGAVLACVFGQLATYYLPKSYILHFKPEWNTPDYFQDQGKVRTPTGKQGPGRGWGT</sequence>
<evidence type="ECO:0000256" key="9">
    <source>
        <dbReference type="ARBA" id="ARBA00023180"/>
    </source>
</evidence>
<dbReference type="FunFam" id="3.40.50.2300:FF:000016">
    <property type="entry name" value="Taste 1 receptor member 2"/>
    <property type="match status" value="1"/>
</dbReference>
<dbReference type="Pfam" id="PF00003">
    <property type="entry name" value="7tm_3"/>
    <property type="match status" value="1"/>
</dbReference>
<dbReference type="PRINTS" id="PR00248">
    <property type="entry name" value="GPCRMGR"/>
</dbReference>
<evidence type="ECO:0000256" key="11">
    <source>
        <dbReference type="ARBA" id="ARBA00038492"/>
    </source>
</evidence>
<evidence type="ECO:0000256" key="8">
    <source>
        <dbReference type="ARBA" id="ARBA00023170"/>
    </source>
</evidence>
<evidence type="ECO:0000256" key="14">
    <source>
        <dbReference type="ARBA" id="ARBA00042614"/>
    </source>
</evidence>
<dbReference type="Proteomes" id="UP000694545">
    <property type="component" value="Unplaced"/>
</dbReference>
<feature type="domain" description="G-protein coupled receptors family 3 profile" evidence="17">
    <location>
        <begin position="498"/>
        <end position="762"/>
    </location>
</feature>
<dbReference type="InterPro" id="IPR028082">
    <property type="entry name" value="Peripla_BP_I"/>
</dbReference>
<dbReference type="GO" id="GO:0004930">
    <property type="term" value="F:G protein-coupled receptor activity"/>
    <property type="evidence" value="ECO:0007669"/>
    <property type="project" value="UniProtKB-KW"/>
</dbReference>
<keyword evidence="2" id="KW-1003">Cell membrane</keyword>
<keyword evidence="7 16" id="KW-0472">Membrane</keyword>
<dbReference type="PANTHER" id="PTHR24061">
    <property type="entry name" value="CALCIUM-SENSING RECEPTOR-RELATED"/>
    <property type="match status" value="1"/>
</dbReference>
<dbReference type="OMA" id="FHLCCYD"/>
<evidence type="ECO:0000256" key="15">
    <source>
        <dbReference type="SAM" id="MobiDB-lite"/>
    </source>
</evidence>
<evidence type="ECO:0000256" key="4">
    <source>
        <dbReference type="ARBA" id="ARBA00022729"/>
    </source>
</evidence>
<dbReference type="PROSITE" id="PS50259">
    <property type="entry name" value="G_PROTEIN_RECEP_F3_4"/>
    <property type="match status" value="1"/>
</dbReference>